<evidence type="ECO:0000313" key="2">
    <source>
        <dbReference type="EMBL" id="KAH0467960.1"/>
    </source>
</evidence>
<name>A0AAV7HKW7_DENCH</name>
<sequence>MDNPTLASTQIHCYSPAHFPQLQNGISPSPRFPCPARSKEKLDWVIAVCEFEALFVLAVVIIARLASLTGKRCCSVSPHLFHLALVSARQFRAWSPSLSLSLSRKREIDRKQRGSSLRSNLPPIFSSTFFLARVRVSDVSS</sequence>
<dbReference type="Proteomes" id="UP000775213">
    <property type="component" value="Unassembled WGS sequence"/>
</dbReference>
<keyword evidence="1" id="KW-0472">Membrane</keyword>
<gene>
    <name evidence="2" type="ORF">IEQ34_002993</name>
</gene>
<dbReference type="EMBL" id="JAGFBR010000004">
    <property type="protein sequence ID" value="KAH0467960.1"/>
    <property type="molecule type" value="Genomic_DNA"/>
</dbReference>
<comment type="caution">
    <text evidence="2">The sequence shown here is derived from an EMBL/GenBank/DDBJ whole genome shotgun (WGS) entry which is preliminary data.</text>
</comment>
<protein>
    <submittedName>
        <fullName evidence="2">Uncharacterized protein</fullName>
    </submittedName>
</protein>
<evidence type="ECO:0000313" key="3">
    <source>
        <dbReference type="Proteomes" id="UP000775213"/>
    </source>
</evidence>
<evidence type="ECO:0000256" key="1">
    <source>
        <dbReference type="SAM" id="Phobius"/>
    </source>
</evidence>
<proteinExistence type="predicted"/>
<keyword evidence="1" id="KW-1133">Transmembrane helix</keyword>
<dbReference type="AlphaFoldDB" id="A0AAV7HKW7"/>
<keyword evidence="1" id="KW-0812">Transmembrane</keyword>
<keyword evidence="3" id="KW-1185">Reference proteome</keyword>
<organism evidence="2 3">
    <name type="scientific">Dendrobium chrysotoxum</name>
    <name type="common">Orchid</name>
    <dbReference type="NCBI Taxonomy" id="161865"/>
    <lineage>
        <taxon>Eukaryota</taxon>
        <taxon>Viridiplantae</taxon>
        <taxon>Streptophyta</taxon>
        <taxon>Embryophyta</taxon>
        <taxon>Tracheophyta</taxon>
        <taxon>Spermatophyta</taxon>
        <taxon>Magnoliopsida</taxon>
        <taxon>Liliopsida</taxon>
        <taxon>Asparagales</taxon>
        <taxon>Orchidaceae</taxon>
        <taxon>Epidendroideae</taxon>
        <taxon>Malaxideae</taxon>
        <taxon>Dendrobiinae</taxon>
        <taxon>Dendrobium</taxon>
    </lineage>
</organism>
<reference evidence="2 3" key="1">
    <citation type="journal article" date="2021" name="Hortic Res">
        <title>Chromosome-scale assembly of the Dendrobium chrysotoxum genome enhances the understanding of orchid evolution.</title>
        <authorList>
            <person name="Zhang Y."/>
            <person name="Zhang G.Q."/>
            <person name="Zhang D."/>
            <person name="Liu X.D."/>
            <person name="Xu X.Y."/>
            <person name="Sun W.H."/>
            <person name="Yu X."/>
            <person name="Zhu X."/>
            <person name="Wang Z.W."/>
            <person name="Zhao X."/>
            <person name="Zhong W.Y."/>
            <person name="Chen H."/>
            <person name="Yin W.L."/>
            <person name="Huang T."/>
            <person name="Niu S.C."/>
            <person name="Liu Z.J."/>
        </authorList>
    </citation>
    <scope>NUCLEOTIDE SEQUENCE [LARGE SCALE GENOMIC DNA]</scope>
    <source>
        <strain evidence="2">Lindl</strain>
    </source>
</reference>
<feature type="transmembrane region" description="Helical" evidence="1">
    <location>
        <begin position="44"/>
        <end position="63"/>
    </location>
</feature>
<accession>A0AAV7HKW7</accession>